<evidence type="ECO:0000313" key="3">
    <source>
        <dbReference type="Proteomes" id="UP000700732"/>
    </source>
</evidence>
<name>A0ABR6W4A5_9BACT</name>
<keyword evidence="3" id="KW-1185">Reference proteome</keyword>
<dbReference type="InterPro" id="IPR005625">
    <property type="entry name" value="PepSY-ass_TM"/>
</dbReference>
<proteinExistence type="predicted"/>
<dbReference type="Pfam" id="PF03929">
    <property type="entry name" value="PepSY_TM"/>
    <property type="match status" value="1"/>
</dbReference>
<gene>
    <name evidence="2" type="ORF">FH603_1797</name>
</gene>
<dbReference type="RefSeq" id="WP_317171304.1">
    <property type="nucleotide sequence ID" value="NZ_VFIA01000008.1"/>
</dbReference>
<keyword evidence="1" id="KW-1133">Transmembrane helix</keyword>
<organism evidence="2 3">
    <name type="scientific">Spirosoma utsteinense</name>
    <dbReference type="NCBI Taxonomy" id="2585773"/>
    <lineage>
        <taxon>Bacteria</taxon>
        <taxon>Pseudomonadati</taxon>
        <taxon>Bacteroidota</taxon>
        <taxon>Cytophagia</taxon>
        <taxon>Cytophagales</taxon>
        <taxon>Cytophagaceae</taxon>
        <taxon>Spirosoma</taxon>
    </lineage>
</organism>
<protein>
    <submittedName>
        <fullName evidence="2">Iron-regulated membrane protein</fullName>
    </submittedName>
</protein>
<keyword evidence="1" id="KW-0472">Membrane</keyword>
<keyword evidence="1" id="KW-0812">Transmembrane</keyword>
<dbReference type="EMBL" id="VFIA01000008">
    <property type="protein sequence ID" value="MBC3791297.1"/>
    <property type="molecule type" value="Genomic_DNA"/>
</dbReference>
<evidence type="ECO:0000256" key="1">
    <source>
        <dbReference type="SAM" id="Phobius"/>
    </source>
</evidence>
<dbReference type="Proteomes" id="UP000700732">
    <property type="component" value="Unassembled WGS sequence"/>
</dbReference>
<feature type="transmembrane region" description="Helical" evidence="1">
    <location>
        <begin position="36"/>
        <end position="60"/>
    </location>
</feature>
<comment type="caution">
    <text evidence="2">The sequence shown here is derived from an EMBL/GenBank/DDBJ whole genome shotgun (WGS) entry which is preliminary data.</text>
</comment>
<sequence>MSRRIFVDTLKHALLIRMATKDGKDRSRRLRFYRKVHGVLGGALFIFFILMAGTGLLLGWKKHSGGLLLAKSYTGVSVDPKTWLPVDSLQQIAFRTLRDSVSSELSTKLDRIDIRPQKGMVKFVFADHYWGVQLDCSTGQVLHIERRRSDFIEHLHDGSYLDSLLEIGDEPVKLLYTTSMGVSLLLFSITGYYLYYGPKQIRKQKLTRPAKPAAG</sequence>
<reference evidence="2 3" key="1">
    <citation type="submission" date="2019-06" db="EMBL/GenBank/DDBJ databases">
        <title>Spirosoma utsteinense sp. nov. isolated from Antarctic ice-free soils.</title>
        <authorList>
            <person name="Tahon G."/>
        </authorList>
    </citation>
    <scope>NUCLEOTIDE SEQUENCE [LARGE SCALE GENOMIC DNA]</scope>
    <source>
        <strain evidence="2 3">LMG 31447</strain>
    </source>
</reference>
<accession>A0ABR6W4A5</accession>
<feature type="transmembrane region" description="Helical" evidence="1">
    <location>
        <begin position="174"/>
        <end position="195"/>
    </location>
</feature>
<evidence type="ECO:0000313" key="2">
    <source>
        <dbReference type="EMBL" id="MBC3791297.1"/>
    </source>
</evidence>